<keyword evidence="5" id="KW-1185">Reference proteome</keyword>
<name>A0A3Q2ZM98_KRYMA</name>
<evidence type="ECO:0000313" key="4">
    <source>
        <dbReference type="Ensembl" id="ENSKMAP00000004085.1"/>
    </source>
</evidence>
<proteinExistence type="predicted"/>
<protein>
    <submittedName>
        <fullName evidence="4">Multimerin 2</fullName>
    </submittedName>
</protein>
<dbReference type="InterPro" id="IPR001073">
    <property type="entry name" value="C1q_dom"/>
</dbReference>
<sequence length="875" mass="98344">METPLMGGRGKSTSRAGHKRKQRVFTSLTRRCSPGPGGSNCKDEDVPPGIQRADPNREQNDFQGFFSTTNDPNNQQNSTQSSLHHQHQTQTHQSNTNRLPAVNHVASPSTDILPTMILIMSQLQPVLEGFNRSLAHLSRQVGVLAQDVAELKSDQLRGEQREGSEEDKLDEVSQEIREVRRQIEDQFKNMEDMLHSQHALLRHNLSSFKMDVNLKLKHHQNLLQVSLQDMNTTLTGLKLDQDQIPYRKSEDQLPPTSLLHPDPLSDMTALWEAVTRLDNMVVNNTVKVSSLTEDVEMASGDIEQLTLHLNNLEKQINQTARTSQVLFMETGLEVEHAKVSVQRQVEELAGNVTQHEQRLQEMDEDVDYLFNGLYKQNISSACRDLKAAVAHLEMGVANVTKLANENRLKLDKNNEGGGAEWDGANDWEPAVEELQHDLQQVKETLVSDQSRTRTLDLGVTQLSSSISALQETETKQEAQMKLLSASFRSLLEDAIRHSEVLQLLLGEEVLEFLEWTPQDQEAHSLPVLKEQIRELQDQLRHPDRTGDREEVPSADQPSSLLSDRPPGGPKRSSRGGPFGHNQQMLFYPEMMQHAGDGSDLWNLEKKVEELQQKLVQLEEKPCSCNSTPSDREVPITGVKIQHMKEVKWPKTGLEQHLGVIKNVFSNAELMVATHRTVDLDKLWKLMRRRDKKNRGRGGGKSRRKRGEPGESKRVSCLSESLIQSHRLKTTEEKLLFHTFVLSGVLELSDQSDGSLLFVGGSPLRVSNGGILFQLNQGQFYSDTGIFTAPVDGIYLFILTLDLRPGPAHVVLRWGEDGGGASVSLQRQEVKEAGLVSSMSTLLLSEGEEVRLEVRRGEWAESEDNMFSGLLLHRTT</sequence>
<evidence type="ECO:0000313" key="5">
    <source>
        <dbReference type="Proteomes" id="UP000264800"/>
    </source>
</evidence>
<feature type="compositionally biased region" description="Low complexity" evidence="2">
    <location>
        <begin position="67"/>
        <end position="97"/>
    </location>
</feature>
<evidence type="ECO:0000259" key="3">
    <source>
        <dbReference type="SMART" id="SM00110"/>
    </source>
</evidence>
<dbReference type="SMART" id="SM00110">
    <property type="entry name" value="C1Q"/>
    <property type="match status" value="1"/>
</dbReference>
<feature type="region of interest" description="Disordered" evidence="2">
    <location>
        <begin position="1"/>
        <end position="99"/>
    </location>
</feature>
<dbReference type="Ensembl" id="ENSKMAT00000004163.1">
    <property type="protein sequence ID" value="ENSKMAP00000004085.1"/>
    <property type="gene ID" value="ENSKMAG00000003119.1"/>
</dbReference>
<dbReference type="OMA" id="VMERFNH"/>
<dbReference type="AlphaFoldDB" id="A0A3Q2ZM98"/>
<reference evidence="4" key="2">
    <citation type="submission" date="2025-09" db="UniProtKB">
        <authorList>
            <consortium name="Ensembl"/>
        </authorList>
    </citation>
    <scope>IDENTIFICATION</scope>
</reference>
<dbReference type="STRING" id="37003.ENSKMAP00000004085"/>
<evidence type="ECO:0000256" key="1">
    <source>
        <dbReference type="SAM" id="Coils"/>
    </source>
</evidence>
<dbReference type="Pfam" id="PF00386">
    <property type="entry name" value="C1q"/>
    <property type="match status" value="1"/>
</dbReference>
<feature type="compositionally biased region" description="Basic residues" evidence="2">
    <location>
        <begin position="690"/>
        <end position="705"/>
    </location>
</feature>
<dbReference type="GeneTree" id="ENSGT00940000170913"/>
<feature type="domain" description="C1q" evidence="3">
    <location>
        <begin position="744"/>
        <end position="874"/>
    </location>
</feature>
<feature type="region of interest" description="Disordered" evidence="2">
    <location>
        <begin position="537"/>
        <end position="582"/>
    </location>
</feature>
<keyword evidence="1" id="KW-0175">Coiled coil</keyword>
<dbReference type="Proteomes" id="UP000264800">
    <property type="component" value="Unplaced"/>
</dbReference>
<accession>A0A3Q2ZM98</accession>
<feature type="coiled-coil region" evidence="1">
    <location>
        <begin position="162"/>
        <end position="193"/>
    </location>
</feature>
<dbReference type="Gene3D" id="2.60.120.40">
    <property type="match status" value="1"/>
</dbReference>
<feature type="region of interest" description="Disordered" evidence="2">
    <location>
        <begin position="690"/>
        <end position="712"/>
    </location>
</feature>
<feature type="coiled-coil region" evidence="1">
    <location>
        <begin position="295"/>
        <end position="365"/>
    </location>
</feature>
<organism evidence="4 5">
    <name type="scientific">Kryptolebias marmoratus</name>
    <name type="common">Mangrove killifish</name>
    <name type="synonym">Rivulus marmoratus</name>
    <dbReference type="NCBI Taxonomy" id="37003"/>
    <lineage>
        <taxon>Eukaryota</taxon>
        <taxon>Metazoa</taxon>
        <taxon>Chordata</taxon>
        <taxon>Craniata</taxon>
        <taxon>Vertebrata</taxon>
        <taxon>Euteleostomi</taxon>
        <taxon>Actinopterygii</taxon>
        <taxon>Neopterygii</taxon>
        <taxon>Teleostei</taxon>
        <taxon>Neoteleostei</taxon>
        <taxon>Acanthomorphata</taxon>
        <taxon>Ovalentaria</taxon>
        <taxon>Atherinomorphae</taxon>
        <taxon>Cyprinodontiformes</taxon>
        <taxon>Rivulidae</taxon>
        <taxon>Kryptolebias</taxon>
    </lineage>
</organism>
<evidence type="ECO:0000256" key="2">
    <source>
        <dbReference type="SAM" id="MobiDB-lite"/>
    </source>
</evidence>
<dbReference type="InterPro" id="IPR008983">
    <property type="entry name" value="Tumour_necrosis_fac-like_dom"/>
</dbReference>
<feature type="compositionally biased region" description="Basic and acidic residues" evidence="2">
    <location>
        <begin position="537"/>
        <end position="551"/>
    </location>
</feature>
<dbReference type="SUPFAM" id="SSF49842">
    <property type="entry name" value="TNF-like"/>
    <property type="match status" value="1"/>
</dbReference>
<reference evidence="4" key="1">
    <citation type="submission" date="2025-08" db="UniProtKB">
        <authorList>
            <consortium name="Ensembl"/>
        </authorList>
    </citation>
    <scope>IDENTIFICATION</scope>
</reference>